<feature type="domain" description="HTH marR-type" evidence="1">
    <location>
        <begin position="4"/>
        <end position="135"/>
    </location>
</feature>
<organism evidence="2 3">
    <name type="scientific">Labedaea rhizosphaerae</name>
    <dbReference type="NCBI Taxonomy" id="598644"/>
    <lineage>
        <taxon>Bacteria</taxon>
        <taxon>Bacillati</taxon>
        <taxon>Actinomycetota</taxon>
        <taxon>Actinomycetes</taxon>
        <taxon>Pseudonocardiales</taxon>
        <taxon>Pseudonocardiaceae</taxon>
        <taxon>Labedaea</taxon>
    </lineage>
</organism>
<dbReference type="AlphaFoldDB" id="A0A4R6SI30"/>
<dbReference type="Proteomes" id="UP000295444">
    <property type="component" value="Unassembled WGS sequence"/>
</dbReference>
<accession>A0A4R6SI30</accession>
<dbReference type="PANTHER" id="PTHR33164">
    <property type="entry name" value="TRANSCRIPTIONAL REGULATOR, MARR FAMILY"/>
    <property type="match status" value="1"/>
</dbReference>
<evidence type="ECO:0000313" key="3">
    <source>
        <dbReference type="Proteomes" id="UP000295444"/>
    </source>
</evidence>
<dbReference type="PROSITE" id="PS50995">
    <property type="entry name" value="HTH_MARR_2"/>
    <property type="match status" value="1"/>
</dbReference>
<dbReference type="GO" id="GO:0006950">
    <property type="term" value="P:response to stress"/>
    <property type="evidence" value="ECO:0007669"/>
    <property type="project" value="TreeGrafter"/>
</dbReference>
<reference evidence="2 3" key="1">
    <citation type="submission" date="2019-03" db="EMBL/GenBank/DDBJ databases">
        <title>Genomic Encyclopedia of Type Strains, Phase IV (KMG-IV): sequencing the most valuable type-strain genomes for metagenomic binning, comparative biology and taxonomic classification.</title>
        <authorList>
            <person name="Goeker M."/>
        </authorList>
    </citation>
    <scope>NUCLEOTIDE SEQUENCE [LARGE SCALE GENOMIC DNA]</scope>
    <source>
        <strain evidence="2 3">DSM 45361</strain>
    </source>
</reference>
<dbReference type="SMART" id="SM00347">
    <property type="entry name" value="HTH_MARR"/>
    <property type="match status" value="1"/>
</dbReference>
<dbReference type="RefSeq" id="WP_133850053.1">
    <property type="nucleotide sequence ID" value="NZ_SNXZ01000002.1"/>
</dbReference>
<dbReference type="OrthoDB" id="4463574at2"/>
<protein>
    <submittedName>
        <fullName evidence="2">DNA-binding MarR family transcriptional regulator</fullName>
    </submittedName>
</protein>
<dbReference type="InterPro" id="IPR039422">
    <property type="entry name" value="MarR/SlyA-like"/>
</dbReference>
<keyword evidence="2" id="KW-0238">DNA-binding</keyword>
<dbReference type="Gene3D" id="1.10.10.10">
    <property type="entry name" value="Winged helix-like DNA-binding domain superfamily/Winged helix DNA-binding domain"/>
    <property type="match status" value="1"/>
</dbReference>
<dbReference type="Pfam" id="PF12802">
    <property type="entry name" value="MarR_2"/>
    <property type="match status" value="1"/>
</dbReference>
<proteinExistence type="predicted"/>
<dbReference type="PANTHER" id="PTHR33164:SF95">
    <property type="entry name" value="TRANSCRIPTIONAL REGULATOR"/>
    <property type="match status" value="1"/>
</dbReference>
<dbReference type="GO" id="GO:0003677">
    <property type="term" value="F:DNA binding"/>
    <property type="evidence" value="ECO:0007669"/>
    <property type="project" value="UniProtKB-KW"/>
</dbReference>
<dbReference type="EMBL" id="SNXZ01000002">
    <property type="protein sequence ID" value="TDQ01474.1"/>
    <property type="molecule type" value="Genomic_DNA"/>
</dbReference>
<dbReference type="InterPro" id="IPR036390">
    <property type="entry name" value="WH_DNA-bd_sf"/>
</dbReference>
<sequence length="137" mass="14877">MAQTTNVAHLLKRLGDHAHRRLAVLLEPLGLRPRHLGLLALVEEAPMAQLDLARAVGVAPSVVVDMLDELDALGAVRRVRDRADRRRQLVELTDAGRALHRKANARLADVETEMIAPLSPSAANALRKALTTLAAQL</sequence>
<name>A0A4R6SI30_LABRH</name>
<evidence type="ECO:0000313" key="2">
    <source>
        <dbReference type="EMBL" id="TDQ01474.1"/>
    </source>
</evidence>
<dbReference type="InterPro" id="IPR036388">
    <property type="entry name" value="WH-like_DNA-bd_sf"/>
</dbReference>
<dbReference type="PRINTS" id="PR00598">
    <property type="entry name" value="HTHMARR"/>
</dbReference>
<dbReference type="InterPro" id="IPR000835">
    <property type="entry name" value="HTH_MarR-typ"/>
</dbReference>
<dbReference type="GO" id="GO:0003700">
    <property type="term" value="F:DNA-binding transcription factor activity"/>
    <property type="evidence" value="ECO:0007669"/>
    <property type="project" value="InterPro"/>
</dbReference>
<dbReference type="SUPFAM" id="SSF46785">
    <property type="entry name" value="Winged helix' DNA-binding domain"/>
    <property type="match status" value="1"/>
</dbReference>
<keyword evidence="3" id="KW-1185">Reference proteome</keyword>
<evidence type="ECO:0000259" key="1">
    <source>
        <dbReference type="PROSITE" id="PS50995"/>
    </source>
</evidence>
<gene>
    <name evidence="2" type="ORF">EV186_1021343</name>
</gene>
<comment type="caution">
    <text evidence="2">The sequence shown here is derived from an EMBL/GenBank/DDBJ whole genome shotgun (WGS) entry which is preliminary data.</text>
</comment>